<feature type="region of interest" description="Disordered" evidence="1">
    <location>
        <begin position="204"/>
        <end position="225"/>
    </location>
</feature>
<dbReference type="Pfam" id="PF13524">
    <property type="entry name" value="Glyco_trans_1_2"/>
    <property type="match status" value="1"/>
</dbReference>
<feature type="compositionally biased region" description="Low complexity" evidence="1">
    <location>
        <begin position="216"/>
        <end position="225"/>
    </location>
</feature>
<dbReference type="InterPro" id="IPR055259">
    <property type="entry name" value="YkvP/CgeB_Glyco_trans-like"/>
</dbReference>
<name>W9V1S0_9GAMM</name>
<dbReference type="AlphaFoldDB" id="W9V1S0"/>
<evidence type="ECO:0000313" key="3">
    <source>
        <dbReference type="EMBL" id="EXJ13413.1"/>
    </source>
</evidence>
<comment type="caution">
    <text evidence="3">The sequence shown here is derived from an EMBL/GenBank/DDBJ whole genome shotgun (WGS) entry which is preliminary data.</text>
</comment>
<evidence type="ECO:0000313" key="4">
    <source>
        <dbReference type="Proteomes" id="UP000019460"/>
    </source>
</evidence>
<evidence type="ECO:0000256" key="1">
    <source>
        <dbReference type="SAM" id="MobiDB-lite"/>
    </source>
</evidence>
<evidence type="ECO:0000259" key="2">
    <source>
        <dbReference type="Pfam" id="PF13524"/>
    </source>
</evidence>
<gene>
    <name evidence="3" type="ORF">D779_3737</name>
</gene>
<dbReference type="Proteomes" id="UP000019460">
    <property type="component" value="Unassembled WGS sequence"/>
</dbReference>
<dbReference type="OrthoDB" id="8756565at2"/>
<sequence length="616" mass="68497">MTLEHPETDIWRRNLEALRLFDPRMARILTGKRLPGRIQQFAWRADQEATSARLYALDQSPENGSSRHSIADEDPADLDPAIHARRVLFGIGDGRRLMRALDNPDARVLVIEPEGRLLIGLLGRIDLSGPIAEGRLSLAIPWIDHPGFSEIGLMETLAELQRDNLKPDAPMLIRTGSTQFHHSFFEAIEASVRESRALAAILTDWGESEPEPQTDAAPTPSTSRPAPAFDVTVISPCCRIFDDLAACLSEQGLRVQLFRVPDRQGVWKAAEWRQALAELLAQPASVTLVRNRSLLETDMNHERLDPEPFLPGRILSWWWDVPNIASVIDMEFADPPSPALAFARDMLPLLPPGSLWLPPGALQAFAAVPDREPERLEPLISFVGQSRLSGLVANLNMLASGLDQLCGQSGTALTADINRQRGFVAIHRYLSGHETDLRQTIDVQRRAHPHLVYFLNYLLSMCLTGSFRIAAVETLAKAGLPIRVHGDAEWLKSGALATGQYAGIIAPESLPSLYRDSRINLNLNFMQVSSTVNPRVLDIAAAGGTVLTDARPELSWLYPDPAVRPFVFDDLDELPELAETLLARDLSRHKARLQAHTRDNHLMSHRARWLAEWMNA</sequence>
<dbReference type="EMBL" id="AONC01000070">
    <property type="protein sequence ID" value="EXJ13413.1"/>
    <property type="molecule type" value="Genomic_DNA"/>
</dbReference>
<feature type="domain" description="Spore protein YkvP/CgeB glycosyl transferase-like" evidence="2">
    <location>
        <begin position="471"/>
        <end position="609"/>
    </location>
</feature>
<protein>
    <recommendedName>
        <fullName evidence="2">Spore protein YkvP/CgeB glycosyl transferase-like domain-containing protein</fullName>
    </recommendedName>
</protein>
<dbReference type="RefSeq" id="WP_043757150.1">
    <property type="nucleotide sequence ID" value="NZ_AONC01000070.1"/>
</dbReference>
<dbReference type="eggNOG" id="COG4641">
    <property type="taxonomic scope" value="Bacteria"/>
</dbReference>
<organism evidence="3 4">
    <name type="scientific">Imhoffiella purpurea</name>
    <dbReference type="NCBI Taxonomy" id="1249627"/>
    <lineage>
        <taxon>Bacteria</taxon>
        <taxon>Pseudomonadati</taxon>
        <taxon>Pseudomonadota</taxon>
        <taxon>Gammaproteobacteria</taxon>
        <taxon>Chromatiales</taxon>
        <taxon>Chromatiaceae</taxon>
        <taxon>Imhoffiella</taxon>
    </lineage>
</organism>
<dbReference type="STRING" id="1249627.D779_3737"/>
<proteinExistence type="predicted"/>
<accession>W9V1S0</accession>
<reference evidence="3 4" key="1">
    <citation type="submission" date="2012-11" db="EMBL/GenBank/DDBJ databases">
        <title>Genome assembly of Thiorhodococcus sp. AK35.</title>
        <authorList>
            <person name="Nupur N."/>
            <person name="Khatri I."/>
            <person name="Subramanian S."/>
            <person name="Pinnaka A."/>
        </authorList>
    </citation>
    <scope>NUCLEOTIDE SEQUENCE [LARGE SCALE GENOMIC DNA]</scope>
    <source>
        <strain evidence="3 4">AK35</strain>
    </source>
</reference>
<keyword evidence="4" id="KW-1185">Reference proteome</keyword>